<dbReference type="AlphaFoldDB" id="A0A498C7N1"/>
<keyword evidence="2" id="KW-0812">Transmembrane</keyword>
<evidence type="ECO:0008006" key="6">
    <source>
        <dbReference type="Google" id="ProtNLM"/>
    </source>
</evidence>
<name>A0A498C7N1_9GAMM</name>
<accession>A0A498C7N1</accession>
<evidence type="ECO:0000313" key="4">
    <source>
        <dbReference type="EMBL" id="RLK51772.1"/>
    </source>
</evidence>
<reference evidence="4 5" key="1">
    <citation type="submission" date="2018-10" db="EMBL/GenBank/DDBJ databases">
        <title>Comparative analysis of microorganisms from saline springs in Andes Mountain Range, Colombia.</title>
        <authorList>
            <person name="Rubin E."/>
        </authorList>
    </citation>
    <scope>NUCLEOTIDE SEQUENCE [LARGE SCALE GENOMIC DNA]</scope>
    <source>
        <strain evidence="4 5">USBA GBX 843</strain>
    </source>
</reference>
<evidence type="ECO:0000256" key="1">
    <source>
        <dbReference type="SAM" id="MobiDB-lite"/>
    </source>
</evidence>
<gene>
    <name evidence="4" type="ORF">BCL79_2915</name>
</gene>
<comment type="caution">
    <text evidence="4">The sequence shown here is derived from an EMBL/GenBank/DDBJ whole genome shotgun (WGS) entry which is preliminary data.</text>
</comment>
<proteinExistence type="predicted"/>
<evidence type="ECO:0000256" key="3">
    <source>
        <dbReference type="SAM" id="SignalP"/>
    </source>
</evidence>
<sequence>MTRVSRRVVAPLLAIAVCAASLPAPAQVVGINHPVTSSVIVTSVVSVVVVTAPVWLVSAGLSKASDASARRSRAAKDARGKAGPLPPLTVEKVEHTPEGGIEMALQNPQAPDDLAVIAWPAREDNPAAAVAVGDVLALTPTQGGAGWTVTTAEGTALAFLPIDAAAAQPSARW</sequence>
<protein>
    <recommendedName>
        <fullName evidence="6">Secreted protein</fullName>
    </recommendedName>
</protein>
<dbReference type="RefSeq" id="WP_259462184.1">
    <property type="nucleotide sequence ID" value="NZ_RCDC01000006.1"/>
</dbReference>
<dbReference type="Proteomes" id="UP000274786">
    <property type="component" value="Unassembled WGS sequence"/>
</dbReference>
<organism evidence="4 5">
    <name type="scientific">Stenotrophomonas rhizophila</name>
    <dbReference type="NCBI Taxonomy" id="216778"/>
    <lineage>
        <taxon>Bacteria</taxon>
        <taxon>Pseudomonadati</taxon>
        <taxon>Pseudomonadota</taxon>
        <taxon>Gammaproteobacteria</taxon>
        <taxon>Lysobacterales</taxon>
        <taxon>Lysobacteraceae</taxon>
        <taxon>Stenotrophomonas</taxon>
    </lineage>
</organism>
<evidence type="ECO:0000256" key="2">
    <source>
        <dbReference type="SAM" id="Phobius"/>
    </source>
</evidence>
<feature type="transmembrane region" description="Helical" evidence="2">
    <location>
        <begin position="39"/>
        <end position="61"/>
    </location>
</feature>
<keyword evidence="2" id="KW-1133">Transmembrane helix</keyword>
<evidence type="ECO:0000313" key="5">
    <source>
        <dbReference type="Proteomes" id="UP000274786"/>
    </source>
</evidence>
<keyword evidence="3" id="KW-0732">Signal</keyword>
<feature type="chain" id="PRO_5019801350" description="Secreted protein" evidence="3">
    <location>
        <begin position="27"/>
        <end position="173"/>
    </location>
</feature>
<feature type="signal peptide" evidence="3">
    <location>
        <begin position="1"/>
        <end position="26"/>
    </location>
</feature>
<keyword evidence="2" id="KW-0472">Membrane</keyword>
<feature type="region of interest" description="Disordered" evidence="1">
    <location>
        <begin position="68"/>
        <end position="87"/>
    </location>
</feature>
<dbReference type="EMBL" id="RCDC01000006">
    <property type="protein sequence ID" value="RLK51772.1"/>
    <property type="molecule type" value="Genomic_DNA"/>
</dbReference>